<evidence type="ECO:0000259" key="8">
    <source>
        <dbReference type="PROSITE" id="PS50975"/>
    </source>
</evidence>
<dbReference type="EMBL" id="AYYY01000063">
    <property type="protein sequence ID" value="KRM60408.1"/>
    <property type="molecule type" value="Genomic_DNA"/>
</dbReference>
<protein>
    <recommendedName>
        <fullName evidence="1">biotin carboxylase</fullName>
        <ecNumber evidence="1">6.3.4.14</ecNumber>
    </recommendedName>
</protein>
<evidence type="ECO:0000256" key="5">
    <source>
        <dbReference type="ARBA" id="ARBA00023211"/>
    </source>
</evidence>
<dbReference type="PROSITE" id="PS00866">
    <property type="entry name" value="CPSASE_1"/>
    <property type="match status" value="1"/>
</dbReference>
<proteinExistence type="predicted"/>
<dbReference type="PROSITE" id="PS00867">
    <property type="entry name" value="CPSASE_2"/>
    <property type="match status" value="1"/>
</dbReference>
<name>A0A0R2A000_9LACO</name>
<keyword evidence="6" id="KW-0092">Biotin</keyword>
<dbReference type="EC" id="6.3.4.14" evidence="1"/>
<evidence type="ECO:0000313" key="11">
    <source>
        <dbReference type="Proteomes" id="UP000051733"/>
    </source>
</evidence>
<dbReference type="Proteomes" id="UP000051733">
    <property type="component" value="Unassembled WGS sequence"/>
</dbReference>
<keyword evidence="3 7" id="KW-0547">Nucleotide-binding</keyword>
<evidence type="ECO:0000256" key="6">
    <source>
        <dbReference type="ARBA" id="ARBA00023267"/>
    </source>
</evidence>
<dbReference type="InterPro" id="IPR011054">
    <property type="entry name" value="Rudment_hybrid_motif"/>
</dbReference>
<evidence type="ECO:0000256" key="2">
    <source>
        <dbReference type="ARBA" id="ARBA00022598"/>
    </source>
</evidence>
<dbReference type="GO" id="GO:0004075">
    <property type="term" value="F:biotin carboxylase activity"/>
    <property type="evidence" value="ECO:0007669"/>
    <property type="project" value="UniProtKB-EC"/>
</dbReference>
<dbReference type="InterPro" id="IPR016185">
    <property type="entry name" value="PreATP-grasp_dom_sf"/>
</dbReference>
<dbReference type="FunFam" id="3.40.50.20:FF:000010">
    <property type="entry name" value="Propionyl-CoA carboxylase subunit alpha"/>
    <property type="match status" value="1"/>
</dbReference>
<dbReference type="InterPro" id="IPR011764">
    <property type="entry name" value="Biotin_carboxylation_dom"/>
</dbReference>
<dbReference type="InterPro" id="IPR050856">
    <property type="entry name" value="Biotin_carboxylase_complex"/>
</dbReference>
<dbReference type="SUPFAM" id="SSF52440">
    <property type="entry name" value="PreATP-grasp domain"/>
    <property type="match status" value="1"/>
</dbReference>
<dbReference type="Pfam" id="PF02785">
    <property type="entry name" value="Biotin_carb_C"/>
    <property type="match status" value="1"/>
</dbReference>
<comment type="caution">
    <text evidence="10">The sequence shown here is derived from an EMBL/GenBank/DDBJ whole genome shotgun (WGS) entry which is preliminary data.</text>
</comment>
<dbReference type="PROSITE" id="PS50979">
    <property type="entry name" value="BC"/>
    <property type="match status" value="1"/>
</dbReference>
<dbReference type="InterPro" id="IPR005479">
    <property type="entry name" value="CPAse_ATP-bd"/>
</dbReference>
<evidence type="ECO:0000259" key="9">
    <source>
        <dbReference type="PROSITE" id="PS50979"/>
    </source>
</evidence>
<dbReference type="AlphaFoldDB" id="A0A0R2A000"/>
<dbReference type="SMART" id="SM00878">
    <property type="entry name" value="Biotin_carb_C"/>
    <property type="match status" value="1"/>
</dbReference>
<keyword evidence="4 7" id="KW-0067">ATP-binding</keyword>
<dbReference type="PROSITE" id="PS50975">
    <property type="entry name" value="ATP_GRASP"/>
    <property type="match status" value="1"/>
</dbReference>
<dbReference type="FunFam" id="3.30.1490.20:FF:000003">
    <property type="entry name" value="acetyl-CoA carboxylase isoform X1"/>
    <property type="match status" value="1"/>
</dbReference>
<dbReference type="SUPFAM" id="SSF56059">
    <property type="entry name" value="Glutathione synthetase ATP-binding domain-like"/>
    <property type="match status" value="1"/>
</dbReference>
<dbReference type="InterPro" id="IPR005482">
    <property type="entry name" value="Biotin_COase_C"/>
</dbReference>
<dbReference type="GO" id="GO:0005524">
    <property type="term" value="F:ATP binding"/>
    <property type="evidence" value="ECO:0007669"/>
    <property type="project" value="UniProtKB-UniRule"/>
</dbReference>
<feature type="domain" description="Biotin carboxylation" evidence="9">
    <location>
        <begin position="1"/>
        <end position="436"/>
    </location>
</feature>
<dbReference type="STRING" id="1423813.FC26_GL000496"/>
<evidence type="ECO:0000313" key="10">
    <source>
        <dbReference type="EMBL" id="KRM60408.1"/>
    </source>
</evidence>
<evidence type="ECO:0000256" key="7">
    <source>
        <dbReference type="PROSITE-ProRule" id="PRU00409"/>
    </source>
</evidence>
<evidence type="ECO:0000256" key="4">
    <source>
        <dbReference type="ARBA" id="ARBA00022840"/>
    </source>
</evidence>
<sequence>MFKKILIANRGEIACRIMASCRQLNIRTVAVYSTADRAAQFVQMADEAYCIGPAASSESYLNREGILMAGILAHVDAVHPGYGFLAEDALFAQMCAQCGITWLGPQPKLISLMGDKAAARKFAASRGIAIIPGTYVLEDIEQLQQSARKMGYPLLIKASQGGGGKGIRIVNHPDELESQLMVAKRETDSAFGSTAIYLEKVLKNARHIEVQVIGDQDGRILVLGDRDCTMQIRRQKVIEESPASFITAAQRRELVVAVHRLLDGVGYQGLGTVEFLFSEDRFYFLEMNTRLQVEHGVTETTTGLDIVMLQLQLASREARLGHQVPEGQGVAIECRLNMTGATGENRLTKFEFPRDVRVDTGYASGDQVPTYYDALLAKIIVVAPTHRQAVEKMQATLAQVEVTGVATNLTLLRQIVATNWYLNGKFSVQTLDERLKNDKSFAN</sequence>
<evidence type="ECO:0000256" key="3">
    <source>
        <dbReference type="ARBA" id="ARBA00022741"/>
    </source>
</evidence>
<dbReference type="PANTHER" id="PTHR18866">
    <property type="entry name" value="CARBOXYLASE:PYRUVATE/ACETYL-COA/PROPIONYL-COA CARBOXYLASE"/>
    <property type="match status" value="1"/>
</dbReference>
<dbReference type="RefSeq" id="WP_057780440.1">
    <property type="nucleotide sequence ID" value="NZ_AYYY01000063.1"/>
</dbReference>
<keyword evidence="11" id="KW-1185">Reference proteome</keyword>
<keyword evidence="5" id="KW-0464">Manganese</keyword>
<dbReference type="Pfam" id="PF00289">
    <property type="entry name" value="Biotin_carb_N"/>
    <property type="match status" value="1"/>
</dbReference>
<feature type="domain" description="ATP-grasp" evidence="8">
    <location>
        <begin position="120"/>
        <end position="315"/>
    </location>
</feature>
<dbReference type="OrthoDB" id="9807469at2"/>
<accession>A0A0R2A000</accession>
<evidence type="ECO:0000256" key="1">
    <source>
        <dbReference type="ARBA" id="ARBA00013263"/>
    </source>
</evidence>
<gene>
    <name evidence="10" type="ORF">FC26_GL000496</name>
</gene>
<reference evidence="10 11" key="1">
    <citation type="journal article" date="2015" name="Genome Announc.">
        <title>Expanding the biotechnology potential of lactobacilli through comparative genomics of 213 strains and associated genera.</title>
        <authorList>
            <person name="Sun Z."/>
            <person name="Harris H.M."/>
            <person name="McCann A."/>
            <person name="Guo C."/>
            <person name="Argimon S."/>
            <person name="Zhang W."/>
            <person name="Yang X."/>
            <person name="Jeffery I.B."/>
            <person name="Cooney J.C."/>
            <person name="Kagawa T.F."/>
            <person name="Liu W."/>
            <person name="Song Y."/>
            <person name="Salvetti E."/>
            <person name="Wrobel A."/>
            <person name="Rasinkangas P."/>
            <person name="Parkhill J."/>
            <person name="Rea M.C."/>
            <person name="O'Sullivan O."/>
            <person name="Ritari J."/>
            <person name="Douillard F.P."/>
            <person name="Paul Ross R."/>
            <person name="Yang R."/>
            <person name="Briner A.E."/>
            <person name="Felis G.E."/>
            <person name="de Vos W.M."/>
            <person name="Barrangou R."/>
            <person name="Klaenhammer T.R."/>
            <person name="Caufield P.W."/>
            <person name="Cui Y."/>
            <person name="Zhang H."/>
            <person name="O'Toole P.W."/>
        </authorList>
    </citation>
    <scope>NUCLEOTIDE SEQUENCE [LARGE SCALE GENOMIC DNA]</scope>
    <source>
        <strain evidence="10 11">DSM 20634</strain>
    </source>
</reference>
<keyword evidence="2" id="KW-0436">Ligase</keyword>
<organism evidence="10 11">
    <name type="scientific">Paucilactobacillus vaccinostercus DSM 20634</name>
    <dbReference type="NCBI Taxonomy" id="1423813"/>
    <lineage>
        <taxon>Bacteria</taxon>
        <taxon>Bacillati</taxon>
        <taxon>Bacillota</taxon>
        <taxon>Bacilli</taxon>
        <taxon>Lactobacillales</taxon>
        <taxon>Lactobacillaceae</taxon>
        <taxon>Paucilactobacillus</taxon>
    </lineage>
</organism>
<dbReference type="InterPro" id="IPR011761">
    <property type="entry name" value="ATP-grasp"/>
</dbReference>
<dbReference type="InterPro" id="IPR005481">
    <property type="entry name" value="BC-like_N"/>
</dbReference>
<dbReference type="Pfam" id="PF02786">
    <property type="entry name" value="CPSase_L_D2"/>
    <property type="match status" value="1"/>
</dbReference>
<dbReference type="GO" id="GO:0046872">
    <property type="term" value="F:metal ion binding"/>
    <property type="evidence" value="ECO:0007669"/>
    <property type="project" value="InterPro"/>
</dbReference>
<dbReference type="PANTHER" id="PTHR18866:SF33">
    <property type="entry name" value="METHYLCROTONOYL-COA CARBOXYLASE SUBUNIT ALPHA, MITOCHONDRIAL-RELATED"/>
    <property type="match status" value="1"/>
</dbReference>
<dbReference type="PATRIC" id="fig|1423813.3.peg.506"/>
<dbReference type="SUPFAM" id="SSF51246">
    <property type="entry name" value="Rudiment single hybrid motif"/>
    <property type="match status" value="1"/>
</dbReference>
<dbReference type="Gene3D" id="3.30.470.20">
    <property type="entry name" value="ATP-grasp fold, B domain"/>
    <property type="match status" value="1"/>
</dbReference>